<keyword evidence="3" id="KW-1185">Reference proteome</keyword>
<evidence type="ECO:0000313" key="2">
    <source>
        <dbReference type="EMBL" id="MDI5961763.1"/>
    </source>
</evidence>
<dbReference type="PANTHER" id="PTHR11014:SF63">
    <property type="entry name" value="METALLOPEPTIDASE, PUTATIVE (AFU_ORTHOLOGUE AFUA_6G09600)-RELATED"/>
    <property type="match status" value="1"/>
</dbReference>
<sequence>MSQRPGPGPVLAALPDVLADCVGFYLDVHRSPELSGAEERTAGLFADRLRAGGYRVTTGIGGHGVAGVLRNGPGPVVLLRAELDALPVREATGAAYASTVRAPQDAAADGSCGAAGGGVVPVSHACGHDMHLACLAGAAALLARGAAHWRGTAVVVGQPAEETLTGAEAMLRDGLYERLPAPSVVLAQHTAPLPAGMVAHGGGLMLSAGAMVTVTAHGTGGHAATAHLGVNPVEVAAAITLRARESVAAAFGAGDHVSVTVGALHAGTRGNVVPDRARLEIAVRAPDAARRDRAVEVLRGVCAREGAAYGCPRAPQVEVRALSPATVCDAPTLAALRTAHLAAFGAGRVAGWPPSSATEDFALFGSAGAWLHGVPGIRTGYWMLGSVGPLPWRTAPGGTAAEKLAALPGNHSPAFLPDPRLTTPAGITAMTTGALAMLGTARGEGASAGDELGPG</sequence>
<dbReference type="EMBL" id="JAAGKO020000003">
    <property type="protein sequence ID" value="MDI5961763.1"/>
    <property type="molecule type" value="Genomic_DNA"/>
</dbReference>
<dbReference type="SUPFAM" id="SSF53187">
    <property type="entry name" value="Zn-dependent exopeptidases"/>
    <property type="match status" value="1"/>
</dbReference>
<evidence type="ECO:0000313" key="3">
    <source>
        <dbReference type="Proteomes" id="UP001156398"/>
    </source>
</evidence>
<dbReference type="NCBIfam" id="TIGR01891">
    <property type="entry name" value="amidohydrolases"/>
    <property type="match status" value="1"/>
</dbReference>
<gene>
    <name evidence="2" type="ORF">POF43_003335</name>
</gene>
<dbReference type="InterPro" id="IPR011650">
    <property type="entry name" value="Peptidase_M20_dimer"/>
</dbReference>
<reference evidence="2 3" key="1">
    <citation type="submission" date="2023-05" db="EMBL/GenBank/DDBJ databases">
        <title>Streptantibioticus silvisoli sp. nov., acidotolerant actinomycetes 1 from pine litter.</title>
        <authorList>
            <person name="Swiecimska M."/>
            <person name="Golinska P."/>
            <person name="Sangal V."/>
            <person name="Wachnowicz B."/>
            <person name="Goodfellow M."/>
        </authorList>
    </citation>
    <scope>NUCLEOTIDE SEQUENCE [LARGE SCALE GENOMIC DNA]</scope>
    <source>
        <strain evidence="2 3">SL54</strain>
    </source>
</reference>
<feature type="domain" description="Peptidase M20 dimerisation" evidence="1">
    <location>
        <begin position="211"/>
        <end position="307"/>
    </location>
</feature>
<name>A0ABT6VTF9_9ACTN</name>
<accession>A0ABT6VTF9</accession>
<dbReference type="PANTHER" id="PTHR11014">
    <property type="entry name" value="PEPTIDASE M20 FAMILY MEMBER"/>
    <property type="match status" value="1"/>
</dbReference>
<dbReference type="Pfam" id="PF07687">
    <property type="entry name" value="M20_dimer"/>
    <property type="match status" value="1"/>
</dbReference>
<dbReference type="Proteomes" id="UP001156398">
    <property type="component" value="Unassembled WGS sequence"/>
</dbReference>
<dbReference type="Pfam" id="PF01546">
    <property type="entry name" value="Peptidase_M20"/>
    <property type="match status" value="1"/>
</dbReference>
<dbReference type="Gene3D" id="3.30.70.360">
    <property type="match status" value="1"/>
</dbReference>
<evidence type="ECO:0000259" key="1">
    <source>
        <dbReference type="Pfam" id="PF07687"/>
    </source>
</evidence>
<dbReference type="RefSeq" id="WP_282704391.1">
    <property type="nucleotide sequence ID" value="NZ_JAAGKO020000003.1"/>
</dbReference>
<dbReference type="InterPro" id="IPR017439">
    <property type="entry name" value="Amidohydrolase"/>
</dbReference>
<proteinExistence type="predicted"/>
<protein>
    <submittedName>
        <fullName evidence="2">Amidohydrolase</fullName>
    </submittedName>
</protein>
<dbReference type="Gene3D" id="3.40.630.10">
    <property type="entry name" value="Zn peptidases"/>
    <property type="match status" value="1"/>
</dbReference>
<organism evidence="2 3">
    <name type="scientific">Streptantibioticus silvisoli</name>
    <dbReference type="NCBI Taxonomy" id="2705255"/>
    <lineage>
        <taxon>Bacteria</taxon>
        <taxon>Bacillati</taxon>
        <taxon>Actinomycetota</taxon>
        <taxon>Actinomycetes</taxon>
        <taxon>Kitasatosporales</taxon>
        <taxon>Streptomycetaceae</taxon>
        <taxon>Streptantibioticus</taxon>
    </lineage>
</organism>
<comment type="caution">
    <text evidence="2">The sequence shown here is derived from an EMBL/GenBank/DDBJ whole genome shotgun (WGS) entry which is preliminary data.</text>
</comment>
<dbReference type="InterPro" id="IPR002933">
    <property type="entry name" value="Peptidase_M20"/>
</dbReference>
<dbReference type="SUPFAM" id="SSF55031">
    <property type="entry name" value="Bacterial exopeptidase dimerisation domain"/>
    <property type="match status" value="1"/>
</dbReference>
<dbReference type="InterPro" id="IPR036264">
    <property type="entry name" value="Bact_exopeptidase_dim_dom"/>
</dbReference>